<dbReference type="RefSeq" id="WP_275238003.1">
    <property type="nucleotide sequence ID" value="NZ_JARFJC010000020.1"/>
</dbReference>
<gene>
    <name evidence="1" type="ORF">P4R38_15085</name>
</gene>
<proteinExistence type="predicted"/>
<comment type="caution">
    <text evidence="1">The sequence shown here is derived from an EMBL/GenBank/DDBJ whole genome shotgun (WGS) entry which is preliminary data.</text>
</comment>
<evidence type="ECO:0000313" key="1">
    <source>
        <dbReference type="EMBL" id="MDF8265573.1"/>
    </source>
</evidence>
<keyword evidence="2" id="KW-1185">Reference proteome</keyword>
<reference evidence="1 2" key="1">
    <citation type="submission" date="2023-03" db="EMBL/GenBank/DDBJ databases">
        <title>YIM 133296 draft genome.</title>
        <authorList>
            <person name="Xiong L."/>
        </authorList>
    </citation>
    <scope>NUCLEOTIDE SEQUENCE [LARGE SCALE GENOMIC DNA]</scope>
    <source>
        <strain evidence="1 2">YIM 133296</strain>
    </source>
</reference>
<name>A0ABT6CAL9_9MICO</name>
<accession>A0ABT6CAL9</accession>
<protein>
    <submittedName>
        <fullName evidence="1">Uncharacterized protein</fullName>
    </submittedName>
</protein>
<sequence>MERSLVSSVNDDGGDDVNDRDLREEIELVAVLAAAARLRARRLTLAEIDRLLGVASSS</sequence>
<dbReference type="EMBL" id="JAROAV010000037">
    <property type="protein sequence ID" value="MDF8265573.1"/>
    <property type="molecule type" value="Genomic_DNA"/>
</dbReference>
<dbReference type="Proteomes" id="UP001528912">
    <property type="component" value="Unassembled WGS sequence"/>
</dbReference>
<evidence type="ECO:0000313" key="2">
    <source>
        <dbReference type="Proteomes" id="UP001528912"/>
    </source>
</evidence>
<organism evidence="1 2">
    <name type="scientific">Luteipulveratus flavus</name>
    <dbReference type="NCBI Taxonomy" id="3031728"/>
    <lineage>
        <taxon>Bacteria</taxon>
        <taxon>Bacillati</taxon>
        <taxon>Actinomycetota</taxon>
        <taxon>Actinomycetes</taxon>
        <taxon>Micrococcales</taxon>
        <taxon>Dermacoccaceae</taxon>
        <taxon>Luteipulveratus</taxon>
    </lineage>
</organism>